<dbReference type="GO" id="GO:0000981">
    <property type="term" value="F:DNA-binding transcription factor activity, RNA polymerase II-specific"/>
    <property type="evidence" value="ECO:0007669"/>
    <property type="project" value="InterPro"/>
</dbReference>
<name>E4UZU7_ARTGP</name>
<dbReference type="RefSeq" id="XP_003171338.1">
    <property type="nucleotide sequence ID" value="XM_003171290.1"/>
</dbReference>
<reference evidence="8" key="1">
    <citation type="journal article" date="2012" name="MBio">
        <title>Comparative genome analysis of Trichophyton rubrum and related dermatophytes reveals candidate genes involved in infection.</title>
        <authorList>
            <person name="Martinez D.A."/>
            <person name="Oliver B.G."/>
            <person name="Graeser Y."/>
            <person name="Goldberg J.M."/>
            <person name="Li W."/>
            <person name="Martinez-Rossi N.M."/>
            <person name="Monod M."/>
            <person name="Shelest E."/>
            <person name="Barton R.C."/>
            <person name="Birch E."/>
            <person name="Brakhage A.A."/>
            <person name="Chen Z."/>
            <person name="Gurr S.J."/>
            <person name="Heiman D."/>
            <person name="Heitman J."/>
            <person name="Kosti I."/>
            <person name="Rossi A."/>
            <person name="Saif S."/>
            <person name="Samalova M."/>
            <person name="Saunders C.W."/>
            <person name="Shea T."/>
            <person name="Summerbell R.C."/>
            <person name="Xu J."/>
            <person name="Young S."/>
            <person name="Zeng Q."/>
            <person name="Birren B.W."/>
            <person name="Cuomo C.A."/>
            <person name="White T.C."/>
        </authorList>
    </citation>
    <scope>NUCLEOTIDE SEQUENCE [LARGE SCALE GENOMIC DNA]</scope>
    <source>
        <strain evidence="8">ATCC MYA-4604 / CBS 118893</strain>
    </source>
</reference>
<evidence type="ECO:0000256" key="3">
    <source>
        <dbReference type="ARBA" id="ARBA00023163"/>
    </source>
</evidence>
<keyword evidence="3" id="KW-0804">Transcription</keyword>
<dbReference type="PROSITE" id="PS00463">
    <property type="entry name" value="ZN2_CY6_FUNGAL_1"/>
    <property type="match status" value="1"/>
</dbReference>
<gene>
    <name evidence="7" type="ORF">MGYG_05885</name>
</gene>
<evidence type="ECO:0000256" key="2">
    <source>
        <dbReference type="ARBA" id="ARBA00023125"/>
    </source>
</evidence>
<evidence type="ECO:0000256" key="4">
    <source>
        <dbReference type="ARBA" id="ARBA00023242"/>
    </source>
</evidence>
<evidence type="ECO:0000313" key="8">
    <source>
        <dbReference type="Proteomes" id="UP000002669"/>
    </source>
</evidence>
<dbReference type="GO" id="GO:0008270">
    <property type="term" value="F:zinc ion binding"/>
    <property type="evidence" value="ECO:0007669"/>
    <property type="project" value="InterPro"/>
</dbReference>
<organism evidence="8">
    <name type="scientific">Arthroderma gypseum (strain ATCC MYA-4604 / CBS 118893)</name>
    <name type="common">Microsporum gypseum</name>
    <dbReference type="NCBI Taxonomy" id="535722"/>
    <lineage>
        <taxon>Eukaryota</taxon>
        <taxon>Fungi</taxon>
        <taxon>Dikarya</taxon>
        <taxon>Ascomycota</taxon>
        <taxon>Pezizomycotina</taxon>
        <taxon>Eurotiomycetes</taxon>
        <taxon>Eurotiomycetidae</taxon>
        <taxon>Onygenales</taxon>
        <taxon>Arthrodermataceae</taxon>
        <taxon>Nannizzia</taxon>
    </lineage>
</organism>
<feature type="region of interest" description="Disordered" evidence="5">
    <location>
        <begin position="230"/>
        <end position="250"/>
    </location>
</feature>
<dbReference type="SMART" id="SM00066">
    <property type="entry name" value="GAL4"/>
    <property type="match status" value="1"/>
</dbReference>
<dbReference type="Proteomes" id="UP000002669">
    <property type="component" value="Unassembled WGS sequence"/>
</dbReference>
<dbReference type="eggNOG" id="ENOG502S7RA">
    <property type="taxonomic scope" value="Eukaryota"/>
</dbReference>
<dbReference type="OrthoDB" id="5394557at2759"/>
<evidence type="ECO:0000259" key="6">
    <source>
        <dbReference type="PROSITE" id="PS50048"/>
    </source>
</evidence>
<dbReference type="Gene3D" id="4.10.240.10">
    <property type="entry name" value="Zn(2)-C6 fungal-type DNA-binding domain"/>
    <property type="match status" value="1"/>
</dbReference>
<dbReference type="InterPro" id="IPR001138">
    <property type="entry name" value="Zn2Cys6_DnaBD"/>
</dbReference>
<accession>E4UZU7</accession>
<dbReference type="EMBL" id="DS989826">
    <property type="protein sequence ID" value="EFR02884.1"/>
    <property type="molecule type" value="Genomic_DNA"/>
</dbReference>
<sequence>MDNTCYKREEEEEEETKILRQTRPTKNSATKLKREESESAPCGKIVQTRSRADCEGKTNGTGQRRRTQVACSRCRRRKIKCSGDLGNNQACSNCKSSGTTTCLFLRVNSSTLHAKPGYDSWVHPFSNSSPPGTCEQQQACDAHMLRGNPPPIHGGSHGLPAYSGMHPGLEYGIAPESSLANRAPSYSPNYPFGYGDEGAYHSPFPSYALPSSTGPGAGAICGTSAPTRSWRLPTTVDPTNGAAYPDHDGSGSLSPSFPFMSSLSLGQDRTLPKPTTSRNNNFASLMEGTTGSSSLAVCPNTAVAYKQEYQLATESESTRAMTSNVTPTTLAIGIKLSPSPVNCGFGYIPLSNGLQTCVTSSAPFPVNEVVDTPVNPELHANNKTTRPQSSTNTCVSEYIHSTSRNHRPGQTRPSGGILVSGEVYQRPQYTISAGTVYSADKVAVSSHLTSGTSSCY</sequence>
<dbReference type="GeneID" id="10026588"/>
<dbReference type="InParanoid" id="E4UZU7"/>
<dbReference type="VEuPathDB" id="FungiDB:MGYG_05885"/>
<protein>
    <recommendedName>
        <fullName evidence="6">Zn(2)-C6 fungal-type domain-containing protein</fullName>
    </recommendedName>
</protein>
<dbReference type="HOGENOM" id="CLU_041442_0_0_1"/>
<keyword evidence="8" id="KW-1185">Reference proteome</keyword>
<dbReference type="SUPFAM" id="SSF57701">
    <property type="entry name" value="Zn2/Cys6 DNA-binding domain"/>
    <property type="match status" value="1"/>
</dbReference>
<dbReference type="GO" id="GO:0003677">
    <property type="term" value="F:DNA binding"/>
    <property type="evidence" value="ECO:0007669"/>
    <property type="project" value="UniProtKB-KW"/>
</dbReference>
<keyword evidence="4" id="KW-0539">Nucleus</keyword>
<feature type="domain" description="Zn(2)-C6 fungal-type" evidence="6">
    <location>
        <begin position="70"/>
        <end position="104"/>
    </location>
</feature>
<keyword evidence="2" id="KW-0238">DNA-binding</keyword>
<dbReference type="AlphaFoldDB" id="E4UZU7"/>
<evidence type="ECO:0000313" key="7">
    <source>
        <dbReference type="EMBL" id="EFR02884.1"/>
    </source>
</evidence>
<proteinExistence type="predicted"/>
<evidence type="ECO:0000256" key="1">
    <source>
        <dbReference type="ARBA" id="ARBA00023015"/>
    </source>
</evidence>
<keyword evidence="1" id="KW-0805">Transcription regulation</keyword>
<dbReference type="STRING" id="535722.E4UZU7"/>
<feature type="region of interest" description="Disordered" evidence="5">
    <location>
        <begin position="1"/>
        <end position="42"/>
    </location>
</feature>
<dbReference type="PROSITE" id="PS50048">
    <property type="entry name" value="ZN2_CY6_FUNGAL_2"/>
    <property type="match status" value="1"/>
</dbReference>
<dbReference type="OMA" id="SKSQCAY"/>
<dbReference type="CDD" id="cd00067">
    <property type="entry name" value="GAL4"/>
    <property type="match status" value="1"/>
</dbReference>
<dbReference type="InterPro" id="IPR036864">
    <property type="entry name" value="Zn2-C6_fun-type_DNA-bd_sf"/>
</dbReference>
<dbReference type="Pfam" id="PF00172">
    <property type="entry name" value="Zn_clus"/>
    <property type="match status" value="1"/>
</dbReference>
<evidence type="ECO:0000256" key="5">
    <source>
        <dbReference type="SAM" id="MobiDB-lite"/>
    </source>
</evidence>